<organism evidence="1 2">
    <name type="scientific">Plasmopara halstedii</name>
    <name type="common">Downy mildew of sunflower</name>
    <dbReference type="NCBI Taxonomy" id="4781"/>
    <lineage>
        <taxon>Eukaryota</taxon>
        <taxon>Sar</taxon>
        <taxon>Stramenopiles</taxon>
        <taxon>Oomycota</taxon>
        <taxon>Peronosporomycetes</taxon>
        <taxon>Peronosporales</taxon>
        <taxon>Peronosporaceae</taxon>
        <taxon>Plasmopara</taxon>
    </lineage>
</organism>
<evidence type="ECO:0000313" key="2">
    <source>
        <dbReference type="Proteomes" id="UP000054928"/>
    </source>
</evidence>
<accession>A0A0P1ASK0</accession>
<proteinExistence type="predicted"/>
<sequence length="463" mass="53626">MSEKQRTELKWVRGLLQTESDLLEVLTSPSNVRNTKGKALLTQFMNEQKDPVRAFDMFMHSRSGLRAFFTQNNKKRSKDLQQKMMRLTDPSSRMTQNSLAKWREFKQNIDLPESKNVLTMLETHDIIRQSWIFYIKSIMLEMPTKSPVTETIEVLASTDMRSLEEFVNIWCVRSVEPSKVYTIVLEFQNAEASQVVWELFVHEYIETNQFSIPPLIKTFKSLSAQHSSESNNFEKMREIVDQWANSELPPKQAFRALLLDADATRLLNRWLECMVHSFTSLTSKSGFESTTSMLHESFKNPSAHRAYLKMLSMFILCRDRQSNIVNAEEAKWISNPMSFSTIFRLLQLDTATNELLAKAEKMLIARQHGQTLKSDLSVLDEEIATLQYKASAELLNNPLLSFYFDLERKLYRKNTLSETLLHVFGEKKLKDMVKAAKENSSLLKSLISDVDPHMSSKTKVAFR</sequence>
<keyword evidence="2" id="KW-1185">Reference proteome</keyword>
<dbReference type="AlphaFoldDB" id="A0A0P1ASK0"/>
<dbReference type="GeneID" id="36395960"/>
<dbReference type="EMBL" id="CCYD01001204">
    <property type="protein sequence ID" value="CEG44551.1"/>
    <property type="molecule type" value="Genomic_DNA"/>
</dbReference>
<protein>
    <submittedName>
        <fullName evidence="1">Uncharacterized protein</fullName>
    </submittedName>
</protein>
<dbReference type="RefSeq" id="XP_024580920.1">
    <property type="nucleotide sequence ID" value="XM_024730665.1"/>
</dbReference>
<evidence type="ECO:0000313" key="1">
    <source>
        <dbReference type="EMBL" id="CEG44551.1"/>
    </source>
</evidence>
<reference evidence="2" key="1">
    <citation type="submission" date="2014-09" db="EMBL/GenBank/DDBJ databases">
        <authorList>
            <person name="Sharma Rahul"/>
            <person name="Thines Marco"/>
        </authorList>
    </citation>
    <scope>NUCLEOTIDE SEQUENCE [LARGE SCALE GENOMIC DNA]</scope>
</reference>
<name>A0A0P1ASK0_PLAHL</name>
<dbReference type="Proteomes" id="UP000054928">
    <property type="component" value="Unassembled WGS sequence"/>
</dbReference>